<accession>A0ABV5T0X3</accession>
<dbReference type="PANTHER" id="PTHR48081:SF8">
    <property type="entry name" value="ALPHA_BETA HYDROLASE FOLD-3 DOMAIN-CONTAINING PROTEIN-RELATED"/>
    <property type="match status" value="1"/>
</dbReference>
<comment type="caution">
    <text evidence="3">The sequence shown here is derived from an EMBL/GenBank/DDBJ whole genome shotgun (WGS) entry which is preliminary data.</text>
</comment>
<gene>
    <name evidence="3" type="ORF">ACFFPJ_07180</name>
</gene>
<evidence type="ECO:0000313" key="3">
    <source>
        <dbReference type="EMBL" id="MFB9645576.1"/>
    </source>
</evidence>
<proteinExistence type="predicted"/>
<evidence type="ECO:0000259" key="2">
    <source>
        <dbReference type="Pfam" id="PF07859"/>
    </source>
</evidence>
<evidence type="ECO:0000313" key="4">
    <source>
        <dbReference type="Proteomes" id="UP001589611"/>
    </source>
</evidence>
<feature type="domain" description="Alpha/beta hydrolase fold-3" evidence="2">
    <location>
        <begin position="86"/>
        <end position="291"/>
    </location>
</feature>
<dbReference type="InterPro" id="IPR050300">
    <property type="entry name" value="GDXG_lipolytic_enzyme"/>
</dbReference>
<dbReference type="EMBL" id="JBHMBE010000002">
    <property type="protein sequence ID" value="MFB9645576.1"/>
    <property type="molecule type" value="Genomic_DNA"/>
</dbReference>
<dbReference type="SUPFAM" id="SSF53474">
    <property type="entry name" value="alpha/beta-Hydrolases"/>
    <property type="match status" value="1"/>
</dbReference>
<dbReference type="InterPro" id="IPR013094">
    <property type="entry name" value="AB_hydrolase_3"/>
</dbReference>
<keyword evidence="4" id="KW-1185">Reference proteome</keyword>
<name>A0ABV5T0X3_9MICO</name>
<protein>
    <submittedName>
        <fullName evidence="3">Alpha/beta hydrolase fold domain-containing protein</fullName>
    </submittedName>
</protein>
<dbReference type="GO" id="GO:0016787">
    <property type="term" value="F:hydrolase activity"/>
    <property type="evidence" value="ECO:0007669"/>
    <property type="project" value="UniProtKB-KW"/>
</dbReference>
<dbReference type="PANTHER" id="PTHR48081">
    <property type="entry name" value="AB HYDROLASE SUPERFAMILY PROTEIN C4A8.06C"/>
    <property type="match status" value="1"/>
</dbReference>
<dbReference type="Pfam" id="PF07859">
    <property type="entry name" value="Abhydrolase_3"/>
    <property type="match status" value="1"/>
</dbReference>
<reference evidence="3 4" key="1">
    <citation type="submission" date="2024-09" db="EMBL/GenBank/DDBJ databases">
        <authorList>
            <person name="Sun Q."/>
            <person name="Mori K."/>
        </authorList>
    </citation>
    <scope>NUCLEOTIDE SEQUENCE [LARGE SCALE GENOMIC DNA]</scope>
    <source>
        <strain evidence="3 4">JCM 1342</strain>
    </source>
</reference>
<dbReference type="Proteomes" id="UP001589611">
    <property type="component" value="Unassembled WGS sequence"/>
</dbReference>
<keyword evidence="1 3" id="KW-0378">Hydrolase</keyword>
<dbReference type="InterPro" id="IPR029058">
    <property type="entry name" value="AB_hydrolase_fold"/>
</dbReference>
<evidence type="ECO:0000256" key="1">
    <source>
        <dbReference type="ARBA" id="ARBA00022801"/>
    </source>
</evidence>
<organism evidence="3 4">
    <name type="scientific">Microbacterium terregens</name>
    <dbReference type="NCBI Taxonomy" id="69363"/>
    <lineage>
        <taxon>Bacteria</taxon>
        <taxon>Bacillati</taxon>
        <taxon>Actinomycetota</taxon>
        <taxon>Actinomycetes</taxon>
        <taxon>Micrococcales</taxon>
        <taxon>Microbacteriaceae</taxon>
        <taxon>Microbacterium</taxon>
    </lineage>
</organism>
<dbReference type="RefSeq" id="WP_344714747.1">
    <property type="nucleotide sequence ID" value="NZ_BAAAWH010000001.1"/>
</dbReference>
<sequence length="315" mass="33225">MSESTFRLNSEVLAAMGDGSSSGDATAEETNWRTLRAQIEGFYGEVSTFIPAHPEVRTEVFSTQAADGTEIALHWFTSAEADGAAVIHAHGGGRIAGRVELFAPYLVDYVARSGVSFLSIEYRLAPEAQGTVPTEDVYAGVRWIVDNADRLGVDPRRLAVMGDSAGGGLAAGAALLARDRGLALAGQLLIYPMLDDRVTAADAALAPFAEWVVSAANVGWDALLGDTRGTSEVSAVAAPARAADHAGFPRTYIEVGELDIFRDQSVEFAGALWRAGVSTELHVLPGGTHGYDHWAPDGALAERALAGRLAFLRSL</sequence>
<dbReference type="Gene3D" id="3.40.50.1820">
    <property type="entry name" value="alpha/beta hydrolase"/>
    <property type="match status" value="1"/>
</dbReference>